<dbReference type="SMART" id="SM00320">
    <property type="entry name" value="WD40"/>
    <property type="match status" value="6"/>
</dbReference>
<dbReference type="CDD" id="cd17939">
    <property type="entry name" value="DEADc_EIF4A"/>
    <property type="match status" value="1"/>
</dbReference>
<reference evidence="19" key="2">
    <citation type="submission" date="2025-08" db="UniProtKB">
        <authorList>
            <consortium name="RefSeq"/>
        </authorList>
    </citation>
    <scope>IDENTIFICATION</scope>
    <source>
        <tissue evidence="19">Etiolated seedlings</tissue>
    </source>
</reference>
<evidence type="ECO:0000256" key="2">
    <source>
        <dbReference type="ARBA" id="ARBA00012552"/>
    </source>
</evidence>
<dbReference type="PROSITE" id="PS50082">
    <property type="entry name" value="WD_REPEATS_2"/>
    <property type="match status" value="1"/>
</dbReference>
<comment type="catalytic activity">
    <reaction evidence="12">
        <text>ATP + H2O = ADP + phosphate + H(+)</text>
        <dbReference type="Rhea" id="RHEA:13065"/>
        <dbReference type="ChEBI" id="CHEBI:15377"/>
        <dbReference type="ChEBI" id="CHEBI:15378"/>
        <dbReference type="ChEBI" id="CHEBI:30616"/>
        <dbReference type="ChEBI" id="CHEBI:43474"/>
        <dbReference type="ChEBI" id="CHEBI:456216"/>
        <dbReference type="EC" id="3.6.4.13"/>
    </reaction>
</comment>
<keyword evidence="10" id="KW-0648">Protein biosynthesis</keyword>
<reference evidence="18" key="1">
    <citation type="journal article" date="2013" name="Nat. Biotechnol.">
        <title>Draft genome sequence of chickpea (Cicer arietinum) provides a resource for trait improvement.</title>
        <authorList>
            <person name="Varshney R.K."/>
            <person name="Song C."/>
            <person name="Saxena R.K."/>
            <person name="Azam S."/>
            <person name="Yu S."/>
            <person name="Sharpe A.G."/>
            <person name="Cannon S."/>
            <person name="Baek J."/>
            <person name="Rosen B.D."/>
            <person name="Tar'an B."/>
            <person name="Millan T."/>
            <person name="Zhang X."/>
            <person name="Ramsay L.D."/>
            <person name="Iwata A."/>
            <person name="Wang Y."/>
            <person name="Nelson W."/>
            <person name="Farmer A.D."/>
            <person name="Gaur P.M."/>
            <person name="Soderlund C."/>
            <person name="Penmetsa R.V."/>
            <person name="Xu C."/>
            <person name="Bharti A.K."/>
            <person name="He W."/>
            <person name="Winter P."/>
            <person name="Zhao S."/>
            <person name="Hane J.K."/>
            <person name="Carrasquilla-Garcia N."/>
            <person name="Condie J.A."/>
            <person name="Upadhyaya H.D."/>
            <person name="Luo M.C."/>
            <person name="Thudi M."/>
            <person name="Gowda C.L."/>
            <person name="Singh N.P."/>
            <person name="Lichtenzveig J."/>
            <person name="Gali K.K."/>
            <person name="Rubio J."/>
            <person name="Nadarajan N."/>
            <person name="Dolezel J."/>
            <person name="Bansal K.C."/>
            <person name="Xu X."/>
            <person name="Edwards D."/>
            <person name="Zhang G."/>
            <person name="Kahl G."/>
            <person name="Gil J."/>
            <person name="Singh K.B."/>
            <person name="Datta S.K."/>
            <person name="Jackson S.A."/>
            <person name="Wang J."/>
            <person name="Cook D.R."/>
        </authorList>
    </citation>
    <scope>NUCLEOTIDE SEQUENCE [LARGE SCALE GENOMIC DNA]</scope>
    <source>
        <strain evidence="18">cv. CDC Frontier</strain>
    </source>
</reference>
<dbReference type="PROSITE" id="PS51195">
    <property type="entry name" value="Q_MOTIF"/>
    <property type="match status" value="1"/>
</dbReference>
<dbReference type="InterPro" id="IPR014014">
    <property type="entry name" value="RNA_helicase_DEAD_Q_motif"/>
</dbReference>
<dbReference type="Proteomes" id="UP000087171">
    <property type="component" value="Chromosome Ca7"/>
</dbReference>
<evidence type="ECO:0000256" key="8">
    <source>
        <dbReference type="ARBA" id="ARBA00022840"/>
    </source>
</evidence>
<dbReference type="Gene3D" id="2.130.10.10">
    <property type="entry name" value="YVTN repeat-like/Quinoprotein amine dehydrogenase"/>
    <property type="match status" value="2"/>
</dbReference>
<dbReference type="FunFam" id="3.40.50.300:FF:000089">
    <property type="entry name" value="Eukaryotic initiation factor 4A-II"/>
    <property type="match status" value="1"/>
</dbReference>
<evidence type="ECO:0000256" key="9">
    <source>
        <dbReference type="ARBA" id="ARBA00022884"/>
    </source>
</evidence>
<dbReference type="SUPFAM" id="SSF50978">
    <property type="entry name" value="WD40 repeat-like"/>
    <property type="match status" value="1"/>
</dbReference>
<keyword evidence="8" id="KW-0067">ATP-binding</keyword>
<evidence type="ECO:0000313" key="18">
    <source>
        <dbReference type="Proteomes" id="UP000087171"/>
    </source>
</evidence>
<evidence type="ECO:0000259" key="17">
    <source>
        <dbReference type="PROSITE" id="PS51195"/>
    </source>
</evidence>
<evidence type="ECO:0000259" key="15">
    <source>
        <dbReference type="PROSITE" id="PS51192"/>
    </source>
</evidence>
<evidence type="ECO:0000259" key="16">
    <source>
        <dbReference type="PROSITE" id="PS51194"/>
    </source>
</evidence>
<evidence type="ECO:0000256" key="7">
    <source>
        <dbReference type="ARBA" id="ARBA00022806"/>
    </source>
</evidence>
<dbReference type="PaxDb" id="3827-XP_004508240.1"/>
<dbReference type="InterPro" id="IPR011545">
    <property type="entry name" value="DEAD/DEAH_box_helicase_dom"/>
</dbReference>
<dbReference type="GeneID" id="101506463"/>
<dbReference type="SUPFAM" id="SSF52540">
    <property type="entry name" value="P-loop containing nucleoside triphosphate hydrolases"/>
    <property type="match status" value="1"/>
</dbReference>
<dbReference type="GO" id="GO:0016787">
    <property type="term" value="F:hydrolase activity"/>
    <property type="evidence" value="ECO:0007669"/>
    <property type="project" value="UniProtKB-KW"/>
</dbReference>
<dbReference type="SMART" id="SM00490">
    <property type="entry name" value="HELICc"/>
    <property type="match status" value="1"/>
</dbReference>
<dbReference type="RefSeq" id="XP_027192372.1">
    <property type="nucleotide sequence ID" value="XM_027336571.1"/>
</dbReference>
<dbReference type="GO" id="GO:0000347">
    <property type="term" value="C:THO complex"/>
    <property type="evidence" value="ECO:0007669"/>
    <property type="project" value="TreeGrafter"/>
</dbReference>
<evidence type="ECO:0000256" key="13">
    <source>
        <dbReference type="PROSITE-ProRule" id="PRU00221"/>
    </source>
</evidence>
<organism evidence="18 19">
    <name type="scientific">Cicer arietinum</name>
    <name type="common">Chickpea</name>
    <name type="synonym">Garbanzo</name>
    <dbReference type="NCBI Taxonomy" id="3827"/>
    <lineage>
        <taxon>Eukaryota</taxon>
        <taxon>Viridiplantae</taxon>
        <taxon>Streptophyta</taxon>
        <taxon>Embryophyta</taxon>
        <taxon>Tracheophyta</taxon>
        <taxon>Spermatophyta</taxon>
        <taxon>Magnoliopsida</taxon>
        <taxon>eudicotyledons</taxon>
        <taxon>Gunneridae</taxon>
        <taxon>Pentapetalae</taxon>
        <taxon>rosids</taxon>
        <taxon>fabids</taxon>
        <taxon>Fabales</taxon>
        <taxon>Fabaceae</taxon>
        <taxon>Papilionoideae</taxon>
        <taxon>50 kb inversion clade</taxon>
        <taxon>NPAAA clade</taxon>
        <taxon>Hologalegina</taxon>
        <taxon>IRL clade</taxon>
        <taxon>Cicereae</taxon>
        <taxon>Cicer</taxon>
    </lineage>
</organism>
<evidence type="ECO:0000256" key="12">
    <source>
        <dbReference type="ARBA" id="ARBA00047984"/>
    </source>
</evidence>
<feature type="domain" description="DEAD-box RNA helicase Q" evidence="17">
    <location>
        <begin position="486"/>
        <end position="514"/>
    </location>
</feature>
<accession>A0A3Q7YDJ6</accession>
<dbReference type="GO" id="GO:0005524">
    <property type="term" value="F:ATP binding"/>
    <property type="evidence" value="ECO:0007669"/>
    <property type="project" value="UniProtKB-KW"/>
</dbReference>
<keyword evidence="3" id="KW-0396">Initiation factor</keyword>
<dbReference type="Pfam" id="PF00400">
    <property type="entry name" value="WD40"/>
    <property type="match status" value="3"/>
</dbReference>
<comment type="similarity">
    <text evidence="11">Belongs to the DEAD box helicase family. eIF4A subfamily.</text>
</comment>
<proteinExistence type="inferred from homology"/>
<feature type="domain" description="Helicase C-terminal" evidence="16">
    <location>
        <begin position="698"/>
        <end position="859"/>
    </location>
</feature>
<dbReference type="OrthoDB" id="273067at2759"/>
<protein>
    <recommendedName>
        <fullName evidence="2">RNA helicase</fullName>
        <ecNumber evidence="2">3.6.4.13</ecNumber>
    </recommendedName>
</protein>
<dbReference type="EC" id="3.6.4.13" evidence="2"/>
<dbReference type="PROSITE" id="PS50294">
    <property type="entry name" value="WD_REPEATS_REGION"/>
    <property type="match status" value="1"/>
</dbReference>
<dbReference type="CDD" id="cd18787">
    <property type="entry name" value="SF2_C_DEAD"/>
    <property type="match status" value="1"/>
</dbReference>
<keyword evidence="5" id="KW-0547">Nucleotide-binding</keyword>
<evidence type="ECO:0000256" key="1">
    <source>
        <dbReference type="ARBA" id="ARBA00009728"/>
    </source>
</evidence>
<name>A0A3Q7YDJ6_CICAR</name>
<evidence type="ECO:0000256" key="4">
    <source>
        <dbReference type="ARBA" id="ARBA00022574"/>
    </source>
</evidence>
<feature type="domain" description="Helicase ATP-binding" evidence="15">
    <location>
        <begin position="517"/>
        <end position="687"/>
    </location>
</feature>
<keyword evidence="4 13" id="KW-0853">WD repeat</keyword>
<keyword evidence="9" id="KW-0694">RNA-binding</keyword>
<dbReference type="InterPro" id="IPR001650">
    <property type="entry name" value="Helicase_C-like"/>
</dbReference>
<feature type="repeat" description="WD" evidence="13">
    <location>
        <begin position="202"/>
        <end position="243"/>
    </location>
</feature>
<evidence type="ECO:0000313" key="19">
    <source>
        <dbReference type="RefSeq" id="XP_027192372.1"/>
    </source>
</evidence>
<keyword evidence="7" id="KW-0347">Helicase</keyword>
<dbReference type="PROSITE" id="PS51192">
    <property type="entry name" value="HELICASE_ATP_BIND_1"/>
    <property type="match status" value="1"/>
</dbReference>
<feature type="short sequence motif" description="Q motif" evidence="14">
    <location>
        <begin position="486"/>
        <end position="514"/>
    </location>
</feature>
<dbReference type="GO" id="GO:0000346">
    <property type="term" value="C:transcription export complex"/>
    <property type="evidence" value="ECO:0007669"/>
    <property type="project" value="TreeGrafter"/>
</dbReference>
<dbReference type="InterPro" id="IPR014001">
    <property type="entry name" value="Helicase_ATP-bd"/>
</dbReference>
<dbReference type="GO" id="GO:0006406">
    <property type="term" value="P:mRNA export from nucleus"/>
    <property type="evidence" value="ECO:0007669"/>
    <property type="project" value="TreeGrafter"/>
</dbReference>
<evidence type="ECO:0000256" key="11">
    <source>
        <dbReference type="ARBA" id="ARBA00024352"/>
    </source>
</evidence>
<dbReference type="InterPro" id="IPR001680">
    <property type="entry name" value="WD40_rpt"/>
</dbReference>
<evidence type="ECO:0000256" key="14">
    <source>
        <dbReference type="PROSITE-ProRule" id="PRU00552"/>
    </source>
</evidence>
<evidence type="ECO:0000256" key="5">
    <source>
        <dbReference type="ARBA" id="ARBA00022741"/>
    </source>
</evidence>
<dbReference type="Pfam" id="PF00271">
    <property type="entry name" value="Helicase_C"/>
    <property type="match status" value="1"/>
</dbReference>
<sequence length="859" mass="95206">MLGDATNWDENAYKETVLKEIEIQTQTVFRTAWSPSQSSQTPNLNSLIVASSDGSIASYSIPASISASKLKNPFGFTDTDNFVAEPDCFFQAHNGAAYDVKFYGYDDENALLLSCGDDGRIRGWRWKELTSSKHYICSEGNDIKPILDVANPQHKGPWGALSPIPENNAIAVNTQAGSVFAASGDSCAYCWDVESGKLKMVFKGHSDYLHCIVARNSSNQIITGSEDGTARIWDCKSGKCIQVIDPAKNLKLKGPVSWVGSVALDASESWLACSSGHNISLWNLPASECILNFSTRASVQDMLFDNNQILTVGADPILNRFDMNGAILSQIPCAPPSAFSISLHPAGVIAVGGYGCLVDVISQFGSHMCTFRCQCIYFTSNSRKGDTCKDAFGLEHGKGKGRKNQTLCFLPSTPRRRSGEFLGNPNSVHYHRRYSLSSTLLFIIQVMAGEAPEGSQFDAKKYDDKMNDLIAADGEDFFGTSDEVYDSFDAMGLQENLLRGIYAYGFEKPSAIQQRGIVPFIKGLDVIQQAQSGTGKTATFCSGILQQLDYNVTQCQALVLAPTRELAQQIEKVMRALGDYLGVKVHACVGGTSVREDQRILSGGVHVVVGTPGRVFDMLRRQSLQPDYIKMFVLDEADEMLSRGFKDQIYDIFQQLPGKIQVGVFSATMPPEALEITRKFMNKPVRILVKRDELTLEGIKQFYVNVEKEEWKLDTLCDLYETLAITQSVIFVNTRRKVDWLTDKMRSRDHTVSATHGDMDQNTRDIIMREFRSGSSRVLITTDLLARGIDVQQVSLVINFDLPTQPENYLHRIGRSGRFGRKGVAINFITKEDEKMLSDIQKFYNVIVEELPSNVAELL</sequence>
<dbReference type="PANTHER" id="PTHR44411:SF1">
    <property type="entry name" value="THO COMPLEX SUBUNIT 6 HOMOLOG"/>
    <property type="match status" value="1"/>
</dbReference>
<dbReference type="Pfam" id="PF00270">
    <property type="entry name" value="DEAD"/>
    <property type="match status" value="1"/>
</dbReference>
<dbReference type="AlphaFoldDB" id="A0A3Q7YDJ6"/>
<dbReference type="SMART" id="SM00487">
    <property type="entry name" value="DEXDc"/>
    <property type="match status" value="1"/>
</dbReference>
<dbReference type="PROSITE" id="PS00039">
    <property type="entry name" value="DEAD_ATP_HELICASE"/>
    <property type="match status" value="1"/>
</dbReference>
<dbReference type="PANTHER" id="PTHR44411">
    <property type="entry name" value="THO COMPLEX SUBUNIT 6 HOMOLOG"/>
    <property type="match status" value="1"/>
</dbReference>
<gene>
    <name evidence="19" type="primary">LOC101506463</name>
</gene>
<dbReference type="FunFam" id="3.40.50.300:FF:000031">
    <property type="entry name" value="Eukaryotic initiation factor 4A-III"/>
    <property type="match status" value="1"/>
</dbReference>
<dbReference type="InterPro" id="IPR042626">
    <property type="entry name" value="THOC6"/>
</dbReference>
<keyword evidence="18" id="KW-1185">Reference proteome</keyword>
<dbReference type="GO" id="GO:0003724">
    <property type="term" value="F:RNA helicase activity"/>
    <property type="evidence" value="ECO:0007669"/>
    <property type="project" value="UniProtKB-EC"/>
</dbReference>
<evidence type="ECO:0000256" key="3">
    <source>
        <dbReference type="ARBA" id="ARBA00022540"/>
    </source>
</evidence>
<dbReference type="InterPro" id="IPR027417">
    <property type="entry name" value="P-loop_NTPase"/>
</dbReference>
<dbReference type="GO" id="GO:0003723">
    <property type="term" value="F:RNA binding"/>
    <property type="evidence" value="ECO:0007669"/>
    <property type="project" value="UniProtKB-KW"/>
</dbReference>
<dbReference type="GO" id="GO:0003743">
    <property type="term" value="F:translation initiation factor activity"/>
    <property type="evidence" value="ECO:0007669"/>
    <property type="project" value="UniProtKB-KW"/>
</dbReference>
<dbReference type="PROSITE" id="PS51194">
    <property type="entry name" value="HELICASE_CTER"/>
    <property type="match status" value="1"/>
</dbReference>
<dbReference type="InterPro" id="IPR000629">
    <property type="entry name" value="RNA-helicase_DEAD-box_CS"/>
</dbReference>
<keyword evidence="6" id="KW-0378">Hydrolase</keyword>
<evidence type="ECO:0000256" key="6">
    <source>
        <dbReference type="ARBA" id="ARBA00022801"/>
    </source>
</evidence>
<dbReference type="InterPro" id="IPR015943">
    <property type="entry name" value="WD40/YVTN_repeat-like_dom_sf"/>
</dbReference>
<dbReference type="Gene3D" id="3.40.50.300">
    <property type="entry name" value="P-loop containing nucleotide triphosphate hydrolases"/>
    <property type="match status" value="2"/>
</dbReference>
<dbReference type="InterPro" id="IPR036322">
    <property type="entry name" value="WD40_repeat_dom_sf"/>
</dbReference>
<dbReference type="KEGG" id="cam:101506463"/>
<dbReference type="STRING" id="3827.A0A3Q7YDJ6"/>
<evidence type="ECO:0000256" key="10">
    <source>
        <dbReference type="ARBA" id="ARBA00022917"/>
    </source>
</evidence>
<comment type="similarity">
    <text evidence="1">Belongs to the WD repeat THOC6 family.</text>
</comment>